<dbReference type="Gene3D" id="2.70.98.60">
    <property type="entry name" value="alpha-galactosidase from lactobacil brevis"/>
    <property type="match status" value="1"/>
</dbReference>
<gene>
    <name evidence="10" type="ORF">GQR91_00605</name>
    <name evidence="11" type="ORF">SAMN05216557_10428</name>
</gene>
<dbReference type="Proteomes" id="UP000323502">
    <property type="component" value="Unassembled WGS sequence"/>
</dbReference>
<evidence type="ECO:0000313" key="11">
    <source>
        <dbReference type="EMBL" id="SDF55111.1"/>
    </source>
</evidence>
<feature type="domain" description="Glycosyl hydrolase family 36 C-terminal" evidence="8">
    <location>
        <begin position="654"/>
        <end position="736"/>
    </location>
</feature>
<dbReference type="PANTHER" id="PTHR43053:SF3">
    <property type="entry name" value="ALPHA-GALACTOSIDASE C-RELATED"/>
    <property type="match status" value="1"/>
</dbReference>
<dbReference type="Gene3D" id="2.60.40.1180">
    <property type="entry name" value="Golgi alpha-mannosidase II"/>
    <property type="match status" value="1"/>
</dbReference>
<dbReference type="OrthoDB" id="9758822at2"/>
<dbReference type="InterPro" id="IPR013780">
    <property type="entry name" value="Glyco_hydro_b"/>
</dbReference>
<dbReference type="CDD" id="cd14791">
    <property type="entry name" value="GH36"/>
    <property type="match status" value="1"/>
</dbReference>
<dbReference type="FunFam" id="3.20.20.70:FF:000118">
    <property type="entry name" value="Alpha-galactosidase"/>
    <property type="match status" value="1"/>
</dbReference>
<evidence type="ECO:0000256" key="6">
    <source>
        <dbReference type="PIRSR" id="PIRSR005536-1"/>
    </source>
</evidence>
<keyword evidence="7" id="KW-0732">Signal</keyword>
<dbReference type="Pfam" id="PF16875">
    <property type="entry name" value="Glyco_hydro_36N"/>
    <property type="match status" value="1"/>
</dbReference>
<dbReference type="EC" id="3.2.1.22" evidence="2 5"/>
<feature type="active site" description="Nucleophile" evidence="6">
    <location>
        <position position="480"/>
    </location>
</feature>
<proteinExistence type="inferred from homology"/>
<evidence type="ECO:0000259" key="8">
    <source>
        <dbReference type="Pfam" id="PF16874"/>
    </source>
</evidence>
<dbReference type="Proteomes" id="UP000436801">
    <property type="component" value="Unassembled WGS sequence"/>
</dbReference>
<reference evidence="10 13" key="2">
    <citation type="submission" date="2019-12" db="EMBL/GenBank/DDBJ databases">
        <authorList>
            <person name="Zheng J."/>
        </authorList>
    </citation>
    <scope>NUCLEOTIDE SEQUENCE [LARGE SCALE GENOMIC DNA]</scope>
    <source>
        <strain evidence="10 13">DSM 27347</strain>
    </source>
</reference>
<dbReference type="InterPro" id="IPR031704">
    <property type="entry name" value="Glyco_hydro_36_N"/>
</dbReference>
<feature type="signal peptide" evidence="7">
    <location>
        <begin position="1"/>
        <end position="25"/>
    </location>
</feature>
<evidence type="ECO:0000256" key="7">
    <source>
        <dbReference type="SAM" id="SignalP"/>
    </source>
</evidence>
<dbReference type="GO" id="GO:0004557">
    <property type="term" value="F:alpha-galactosidase activity"/>
    <property type="evidence" value="ECO:0007669"/>
    <property type="project" value="UniProtKB-UniRule"/>
</dbReference>
<dbReference type="InterPro" id="IPR031705">
    <property type="entry name" value="Glyco_hydro_36_C"/>
</dbReference>
<name>A0A1G7M0C3_9SPHN</name>
<dbReference type="PIRSF" id="PIRSF005536">
    <property type="entry name" value="Agal"/>
    <property type="match status" value="1"/>
</dbReference>
<dbReference type="GO" id="GO:0016052">
    <property type="term" value="P:carbohydrate catabolic process"/>
    <property type="evidence" value="ECO:0007669"/>
    <property type="project" value="InterPro"/>
</dbReference>
<keyword evidence="12" id="KW-1185">Reference proteome</keyword>
<keyword evidence="4 5" id="KW-0326">Glycosidase</keyword>
<dbReference type="InterPro" id="IPR002252">
    <property type="entry name" value="Glyco_hydro_36"/>
</dbReference>
<dbReference type="InterPro" id="IPR038417">
    <property type="entry name" value="Alpga-gal_N_sf"/>
</dbReference>
<dbReference type="Pfam" id="PF16874">
    <property type="entry name" value="Glyco_hydro_36C"/>
    <property type="match status" value="1"/>
</dbReference>
<accession>A0A1G7M0C3</accession>
<comment type="similarity">
    <text evidence="5">Belongs to the glycosyl hydrolase.</text>
</comment>
<dbReference type="PRINTS" id="PR00743">
    <property type="entry name" value="GLHYDRLASE36"/>
</dbReference>
<evidence type="ECO:0000256" key="1">
    <source>
        <dbReference type="ARBA" id="ARBA00001255"/>
    </source>
</evidence>
<evidence type="ECO:0000256" key="2">
    <source>
        <dbReference type="ARBA" id="ARBA00012755"/>
    </source>
</evidence>
<evidence type="ECO:0000259" key="9">
    <source>
        <dbReference type="Pfam" id="PF16875"/>
    </source>
</evidence>
<organism evidence="11 12">
    <name type="scientific">Sphingomonas carotinifaciens</name>
    <dbReference type="NCBI Taxonomy" id="1166323"/>
    <lineage>
        <taxon>Bacteria</taxon>
        <taxon>Pseudomonadati</taxon>
        <taxon>Pseudomonadota</taxon>
        <taxon>Alphaproteobacteria</taxon>
        <taxon>Sphingomonadales</taxon>
        <taxon>Sphingomonadaceae</taxon>
        <taxon>Sphingomonas</taxon>
    </lineage>
</organism>
<sequence>MTVHKTIALAGTACFSIAVSPIASAEIKYDASTRIFRLTGGEAEYDIAIDEQGYLRPAYWGKMLDAAAPIKLPLLPPPPVIGAMDPPSSVTAQEYAGQGGGIVTDPGIKVAFPDGNRDLVLKYRSHRIVGNGLTIELADISRPFTVTLRYTVDPATGVVGRSAVARNGGNAPVRIDQIAAATLTLPYQPNYRLSYLAGRQLAEFGFDQQPIGRALTVLESRRGGTSNHMSPWFAIDQKGVTDEEHGPVWFGTLAWSGSWRISVGTDLIGRVRIAGGYNPYDFSWSLRPGETLETPVFYVGYSDDGMGGASRLQHRFQIASILPGNGRPKVRPVLYNSWEATEFHIDEAGQIALAEKAARIGVERFVMDDGWFGKRDSDRAGLGDWTPSPTKFPNGLGPLIDRVHKLGMEFGLWVEPEMVNPDSDLYRAHPDWVINFTGRPRTEARNQLTLNLARTDVRDHVLIVLDDLLTKNDIQYLKWDYNRSFSEPGWPEQKVEDQQRIYVEYTRNLYYILAELKKRHPKVEIESCSSGGGRVDLGIMRYTNQVWTSDNTDAFDRLTIQDGFTHAFTPAIMMAWTTDVPNWATGRNVDLSYRFLSAMQGGLGVGNNLNKWTADDFGVATRMIADYKTIRETVQTGALYRLARPDGSGPTVDTLYVSNDRRQAVLFHMLQNYQGGDDVPAIKLRGLDPDRRYTARLAGGGKLPEGVPASALGSWWMSQGVTISLRGDFRGEALILE</sequence>
<dbReference type="InterPro" id="IPR000111">
    <property type="entry name" value="Glyco_hydro_27/36_CS"/>
</dbReference>
<dbReference type="Gene3D" id="3.20.20.70">
    <property type="entry name" value="Aldolase class I"/>
    <property type="match status" value="1"/>
</dbReference>
<dbReference type="InterPro" id="IPR050985">
    <property type="entry name" value="Alpha-glycosidase_related"/>
</dbReference>
<evidence type="ECO:0000313" key="12">
    <source>
        <dbReference type="Proteomes" id="UP000323502"/>
    </source>
</evidence>
<dbReference type="RefSeq" id="WP_149682418.1">
    <property type="nucleotide sequence ID" value="NZ_FNBI01000004.1"/>
</dbReference>
<reference evidence="11 12" key="1">
    <citation type="submission" date="2016-10" db="EMBL/GenBank/DDBJ databases">
        <authorList>
            <person name="Varghese N."/>
            <person name="Submissions S."/>
        </authorList>
    </citation>
    <scope>NUCLEOTIDE SEQUENCE [LARGE SCALE GENOMIC DNA]</scope>
    <source>
        <strain evidence="11 12">S7-754</strain>
    </source>
</reference>
<evidence type="ECO:0000256" key="3">
    <source>
        <dbReference type="ARBA" id="ARBA00022801"/>
    </source>
</evidence>
<dbReference type="InterPro" id="IPR017853">
    <property type="entry name" value="GH"/>
</dbReference>
<dbReference type="PANTHER" id="PTHR43053">
    <property type="entry name" value="GLYCOSIDASE FAMILY 31"/>
    <property type="match status" value="1"/>
</dbReference>
<dbReference type="InterPro" id="IPR013785">
    <property type="entry name" value="Aldolase_TIM"/>
</dbReference>
<dbReference type="SUPFAM" id="SSF51445">
    <property type="entry name" value="(Trans)glycosidases"/>
    <property type="match status" value="1"/>
</dbReference>
<evidence type="ECO:0000313" key="13">
    <source>
        <dbReference type="Proteomes" id="UP000436801"/>
    </source>
</evidence>
<dbReference type="EMBL" id="FNBI01000004">
    <property type="protein sequence ID" value="SDF55111.1"/>
    <property type="molecule type" value="Genomic_DNA"/>
</dbReference>
<dbReference type="EMBL" id="WSUT01000001">
    <property type="protein sequence ID" value="MWC42164.1"/>
    <property type="molecule type" value="Genomic_DNA"/>
</dbReference>
<evidence type="ECO:0000256" key="4">
    <source>
        <dbReference type="ARBA" id="ARBA00023295"/>
    </source>
</evidence>
<keyword evidence="3 5" id="KW-0378">Hydrolase</keyword>
<dbReference type="PROSITE" id="PS00512">
    <property type="entry name" value="ALPHA_GALACTOSIDASE"/>
    <property type="match status" value="1"/>
</dbReference>
<feature type="domain" description="Glycosyl hydrolase family 36 N-terminal" evidence="9">
    <location>
        <begin position="53"/>
        <end position="286"/>
    </location>
</feature>
<protein>
    <recommendedName>
        <fullName evidence="2 5">Alpha-galactosidase</fullName>
        <ecNumber evidence="2 5">3.2.1.22</ecNumber>
    </recommendedName>
</protein>
<comment type="catalytic activity">
    <reaction evidence="1 5">
        <text>Hydrolysis of terminal, non-reducing alpha-D-galactose residues in alpha-D-galactosides, including galactose oligosaccharides, galactomannans and galactolipids.</text>
        <dbReference type="EC" id="3.2.1.22"/>
    </reaction>
</comment>
<evidence type="ECO:0000256" key="5">
    <source>
        <dbReference type="PIRNR" id="PIRNR005536"/>
    </source>
</evidence>
<evidence type="ECO:0000313" key="10">
    <source>
        <dbReference type="EMBL" id="MWC42164.1"/>
    </source>
</evidence>
<feature type="active site" description="Proton donor" evidence="6">
    <location>
        <position position="550"/>
    </location>
</feature>
<feature type="chain" id="PRO_5033270602" description="Alpha-galactosidase" evidence="7">
    <location>
        <begin position="26"/>
        <end position="737"/>
    </location>
</feature>
<dbReference type="Pfam" id="PF02065">
    <property type="entry name" value="Melibiase"/>
    <property type="match status" value="1"/>
</dbReference>
<dbReference type="AlphaFoldDB" id="A0A1G7M0C3"/>